<protein>
    <recommendedName>
        <fullName evidence="5">Ribitol-5-phosphate transferase FKTN N-terminal domain-containing protein</fullName>
    </recommendedName>
</protein>
<evidence type="ECO:0000256" key="3">
    <source>
        <dbReference type="ARBA" id="ARBA00022989"/>
    </source>
</evidence>
<evidence type="ECO:0000256" key="4">
    <source>
        <dbReference type="ARBA" id="ARBA00023136"/>
    </source>
</evidence>
<proteinExistence type="predicted"/>
<dbReference type="InterPro" id="IPR045587">
    <property type="entry name" value="FKTN_N"/>
</dbReference>
<evidence type="ECO:0000259" key="5">
    <source>
        <dbReference type="Pfam" id="PF19737"/>
    </source>
</evidence>
<keyword evidence="3" id="KW-1133">Transmembrane helix</keyword>
<evidence type="ECO:0000256" key="1">
    <source>
        <dbReference type="ARBA" id="ARBA00004167"/>
    </source>
</evidence>
<dbReference type="Pfam" id="PF19737">
    <property type="entry name" value="FKTN_N"/>
    <property type="match status" value="1"/>
</dbReference>
<dbReference type="OrthoDB" id="444255at2759"/>
<name>A0A7R8WIT2_9CRUS</name>
<comment type="subcellular location">
    <subcellularLocation>
        <location evidence="1">Membrane</location>
        <topology evidence="1">Single-pass membrane protein</topology>
    </subcellularLocation>
</comment>
<dbReference type="EMBL" id="OB664765">
    <property type="protein sequence ID" value="CAD7232531.1"/>
    <property type="molecule type" value="Genomic_DNA"/>
</dbReference>
<reference evidence="6" key="1">
    <citation type="submission" date="2020-11" db="EMBL/GenBank/DDBJ databases">
        <authorList>
            <person name="Tran Van P."/>
        </authorList>
    </citation>
    <scope>NUCLEOTIDE SEQUENCE</scope>
</reference>
<accession>A0A7R8WIT2</accession>
<dbReference type="PANTHER" id="PTHR15407">
    <property type="entry name" value="FUKUTIN-RELATED"/>
    <property type="match status" value="1"/>
</dbReference>
<keyword evidence="4" id="KW-0472">Membrane</keyword>
<evidence type="ECO:0000256" key="2">
    <source>
        <dbReference type="ARBA" id="ARBA00022692"/>
    </source>
</evidence>
<sequence>MVKVLKFLWWALNCGAVIATYLWGIEYILEFLDIHRHSSVFPIMKHAIDSIQKAGYSLILVDRKLLRFEDGSQIVTSILHLSSVTFAVELDFESGSNLLRDTVVPGFDCHSSKGFIQGYGLVETHKIWTRQVNSSDELDNPLFPSILVVHVVLLYRRKPQFLWFGPMNFTADVVPSSWNISLDPWTHSGAVPWFYKRPLTVDGLRIYMPVNHSKFMTDLTTSTFLECDNALAQQWKRQHGVQETRELKAKRHIFYKVISRAQVALESLSIPFWLAAGTLLGHCRQCDVISHTTDVDIGVFAEDYHPSIVAQMERMGLKLIHSFGRVNDSLELSFWYEEHGLKLDIFFFYPDPDLDVYWNGAIDAETGEKFRYDFEKFDLCWTLFLGELLVRVPCETERYIEANYGKDWRQEVKEFDWRSSPANVRKNGFWRPEEFQEVIQMFWYKEEL</sequence>
<keyword evidence="2" id="KW-0812">Transmembrane</keyword>
<organism evidence="6">
    <name type="scientific">Cyprideis torosa</name>
    <dbReference type="NCBI Taxonomy" id="163714"/>
    <lineage>
        <taxon>Eukaryota</taxon>
        <taxon>Metazoa</taxon>
        <taxon>Ecdysozoa</taxon>
        <taxon>Arthropoda</taxon>
        <taxon>Crustacea</taxon>
        <taxon>Oligostraca</taxon>
        <taxon>Ostracoda</taxon>
        <taxon>Podocopa</taxon>
        <taxon>Podocopida</taxon>
        <taxon>Cytherocopina</taxon>
        <taxon>Cytheroidea</taxon>
        <taxon>Cytherideidae</taxon>
        <taxon>Cyprideis</taxon>
    </lineage>
</organism>
<evidence type="ECO:0000313" key="6">
    <source>
        <dbReference type="EMBL" id="CAD7232531.1"/>
    </source>
</evidence>
<gene>
    <name evidence="6" type="ORF">CTOB1V02_LOCUS10366</name>
</gene>
<dbReference type="InterPro" id="IPR009644">
    <property type="entry name" value="FKTN/MNN4/W02B3.4-1"/>
</dbReference>
<dbReference type="AlphaFoldDB" id="A0A7R8WIT2"/>
<feature type="domain" description="Ribitol-5-phosphate transferase FKTN N-terminal" evidence="5">
    <location>
        <begin position="148"/>
        <end position="231"/>
    </location>
</feature>
<dbReference type="PANTHER" id="PTHR15407:SF28">
    <property type="entry name" value="RIBITOL-5-PHOSPHATE TRANSFERASE FKTN"/>
    <property type="match status" value="1"/>
</dbReference>
<dbReference type="GO" id="GO:0016020">
    <property type="term" value="C:membrane"/>
    <property type="evidence" value="ECO:0007669"/>
    <property type="project" value="UniProtKB-SubCell"/>
</dbReference>